<feature type="compositionally biased region" description="Polar residues" evidence="1">
    <location>
        <begin position="41"/>
        <end position="51"/>
    </location>
</feature>
<reference evidence="2" key="2">
    <citation type="submission" date="2021-02" db="EMBL/GenBank/DDBJ databases">
        <authorList>
            <person name="Kimball J.A."/>
            <person name="Haas M.W."/>
            <person name="Macchietto M."/>
            <person name="Kono T."/>
            <person name="Duquette J."/>
            <person name="Shao M."/>
        </authorList>
    </citation>
    <scope>NUCLEOTIDE SEQUENCE</scope>
    <source>
        <tissue evidence="2">Fresh leaf tissue</tissue>
    </source>
</reference>
<evidence type="ECO:0000313" key="3">
    <source>
        <dbReference type="Proteomes" id="UP000729402"/>
    </source>
</evidence>
<reference evidence="2" key="1">
    <citation type="journal article" date="2021" name="bioRxiv">
        <title>Whole Genome Assembly and Annotation of Northern Wild Rice, Zizania palustris L., Supports a Whole Genome Duplication in the Zizania Genus.</title>
        <authorList>
            <person name="Haas M."/>
            <person name="Kono T."/>
            <person name="Macchietto M."/>
            <person name="Millas R."/>
            <person name="McGilp L."/>
            <person name="Shao M."/>
            <person name="Duquette J."/>
            <person name="Hirsch C.N."/>
            <person name="Kimball J."/>
        </authorList>
    </citation>
    <scope>NUCLEOTIDE SEQUENCE</scope>
    <source>
        <tissue evidence="2">Fresh leaf tissue</tissue>
    </source>
</reference>
<accession>A0A8J5T9S6</accession>
<protein>
    <submittedName>
        <fullName evidence="2">Uncharacterized protein</fullName>
    </submittedName>
</protein>
<name>A0A8J5T9S6_ZIZPA</name>
<dbReference type="OrthoDB" id="686674at2759"/>
<dbReference type="Proteomes" id="UP000729402">
    <property type="component" value="Unassembled WGS sequence"/>
</dbReference>
<organism evidence="2 3">
    <name type="scientific">Zizania palustris</name>
    <name type="common">Northern wild rice</name>
    <dbReference type="NCBI Taxonomy" id="103762"/>
    <lineage>
        <taxon>Eukaryota</taxon>
        <taxon>Viridiplantae</taxon>
        <taxon>Streptophyta</taxon>
        <taxon>Embryophyta</taxon>
        <taxon>Tracheophyta</taxon>
        <taxon>Spermatophyta</taxon>
        <taxon>Magnoliopsida</taxon>
        <taxon>Liliopsida</taxon>
        <taxon>Poales</taxon>
        <taxon>Poaceae</taxon>
        <taxon>BOP clade</taxon>
        <taxon>Oryzoideae</taxon>
        <taxon>Oryzeae</taxon>
        <taxon>Zizaniinae</taxon>
        <taxon>Zizania</taxon>
    </lineage>
</organism>
<evidence type="ECO:0000313" key="2">
    <source>
        <dbReference type="EMBL" id="KAG8069066.1"/>
    </source>
</evidence>
<keyword evidence="3" id="KW-1185">Reference proteome</keyword>
<dbReference type="EMBL" id="JAAALK010000284">
    <property type="protein sequence ID" value="KAG8069066.1"/>
    <property type="molecule type" value="Genomic_DNA"/>
</dbReference>
<sequence>MDHPSDADFLNVPIANYDQMDAIFSIGQTTRREEEEHQGRASKQSKPTTSLPPDRPRHYLPPHLEGNHGHYL</sequence>
<dbReference type="AlphaFoldDB" id="A0A8J5T9S6"/>
<feature type="compositionally biased region" description="Basic and acidic residues" evidence="1">
    <location>
        <begin position="30"/>
        <end position="39"/>
    </location>
</feature>
<proteinExistence type="predicted"/>
<comment type="caution">
    <text evidence="2">The sequence shown here is derived from an EMBL/GenBank/DDBJ whole genome shotgun (WGS) entry which is preliminary data.</text>
</comment>
<feature type="region of interest" description="Disordered" evidence="1">
    <location>
        <begin position="26"/>
        <end position="72"/>
    </location>
</feature>
<gene>
    <name evidence="2" type="ORF">GUJ93_ZPchr0005g14393</name>
</gene>
<evidence type="ECO:0000256" key="1">
    <source>
        <dbReference type="SAM" id="MobiDB-lite"/>
    </source>
</evidence>